<dbReference type="RefSeq" id="WP_379730391.1">
    <property type="nucleotide sequence ID" value="NZ_JBHSWZ010000002.1"/>
</dbReference>
<dbReference type="EMBL" id="JBHUDH010000254">
    <property type="protein sequence ID" value="MFD1527719.1"/>
    <property type="molecule type" value="Genomic_DNA"/>
</dbReference>
<reference evidence="1 2" key="1">
    <citation type="journal article" date="2019" name="Int. J. Syst. Evol. Microbiol.">
        <title>The Global Catalogue of Microorganisms (GCM) 10K type strain sequencing project: providing services to taxonomists for standard genome sequencing and annotation.</title>
        <authorList>
            <consortium name="The Broad Institute Genomics Platform"/>
            <consortium name="The Broad Institute Genome Sequencing Center for Infectious Disease"/>
            <person name="Wu L."/>
            <person name="Ma J."/>
        </authorList>
    </citation>
    <scope>NUCLEOTIDE SEQUENCE [LARGE SCALE GENOMIC DNA]</scope>
    <source>
        <strain evidence="1 2">CGMCC 1.12285</strain>
    </source>
</reference>
<sequence length="102" mass="10743">MASKGSTTGGTVVYRTVQKSPAMMGRTVGPLFSTMAEAKAVAEAFAEHGLNAEPTTWEPVDDRGTVEMVPASTRHTLAVEPVTIHESAEEVTPAEQRSGGRS</sequence>
<gene>
    <name evidence="1" type="ORF">ACFR9S_15680</name>
</gene>
<organism evidence="1 2">
    <name type="scientific">Halolamina salina</name>
    <dbReference type="NCBI Taxonomy" id="1220023"/>
    <lineage>
        <taxon>Archaea</taxon>
        <taxon>Methanobacteriati</taxon>
        <taxon>Methanobacteriota</taxon>
        <taxon>Stenosarchaea group</taxon>
        <taxon>Halobacteria</taxon>
        <taxon>Halobacteriales</taxon>
        <taxon>Haloferacaceae</taxon>
    </lineage>
</organism>
<dbReference type="AlphaFoldDB" id="A0ABD6BAB3"/>
<evidence type="ECO:0000313" key="1">
    <source>
        <dbReference type="EMBL" id="MFD1527719.1"/>
    </source>
</evidence>
<dbReference type="Proteomes" id="UP001597111">
    <property type="component" value="Unassembled WGS sequence"/>
</dbReference>
<keyword evidence="2" id="KW-1185">Reference proteome</keyword>
<proteinExistence type="predicted"/>
<comment type="caution">
    <text evidence="1">The sequence shown here is derived from an EMBL/GenBank/DDBJ whole genome shotgun (WGS) entry which is preliminary data.</text>
</comment>
<accession>A0ABD6BAB3</accession>
<evidence type="ECO:0000313" key="2">
    <source>
        <dbReference type="Proteomes" id="UP001597111"/>
    </source>
</evidence>
<protein>
    <submittedName>
        <fullName evidence="1">Uncharacterized protein</fullName>
    </submittedName>
</protein>
<name>A0ABD6BAB3_9EURY</name>